<keyword evidence="4" id="KW-0677">Repeat</keyword>
<dbReference type="PANTHER" id="PTHR46160">
    <property type="entry name" value="ALPHA-TECTORIN-RELATED"/>
    <property type="match status" value="1"/>
</dbReference>
<feature type="domain" description="VWFD" evidence="10">
    <location>
        <begin position="668"/>
        <end position="857"/>
    </location>
</feature>
<dbReference type="Pfam" id="PF08742">
    <property type="entry name" value="C8"/>
    <property type="match status" value="3"/>
</dbReference>
<dbReference type="InterPro" id="IPR052749">
    <property type="entry name" value="Alpha-tectorin"/>
</dbReference>
<evidence type="ECO:0000259" key="10">
    <source>
        <dbReference type="PROSITE" id="PS51233"/>
    </source>
</evidence>
<feature type="domain" description="NIDO" evidence="9">
    <location>
        <begin position="103"/>
        <end position="255"/>
    </location>
</feature>
<dbReference type="PROSITE" id="PS51233">
    <property type="entry name" value="VWFD"/>
    <property type="match status" value="5"/>
</dbReference>
<dbReference type="SMART" id="SM00216">
    <property type="entry name" value="VWD"/>
    <property type="match status" value="4"/>
</dbReference>
<dbReference type="Pfam" id="PF00094">
    <property type="entry name" value="VWD"/>
    <property type="match status" value="5"/>
</dbReference>
<evidence type="ECO:0000313" key="11">
    <source>
        <dbReference type="Ensembl" id="ENSSHBP00005001250.1"/>
    </source>
</evidence>
<keyword evidence="7" id="KW-0325">Glycoprotein</keyword>
<dbReference type="SUPFAM" id="SSF57567">
    <property type="entry name" value="Serine protease inhibitors"/>
    <property type="match status" value="3"/>
</dbReference>
<dbReference type="GO" id="GO:0031012">
    <property type="term" value="C:extracellular matrix"/>
    <property type="evidence" value="ECO:0007669"/>
    <property type="project" value="TreeGrafter"/>
</dbReference>
<evidence type="ECO:0000256" key="6">
    <source>
        <dbReference type="ARBA" id="ARBA00023157"/>
    </source>
</evidence>
<keyword evidence="2" id="KW-1003">Cell membrane</keyword>
<protein>
    <recommendedName>
        <fullName evidence="13">Tectorin alpha</fullName>
    </recommendedName>
</protein>
<dbReference type="Pfam" id="PF01826">
    <property type="entry name" value="TIL"/>
    <property type="match status" value="3"/>
</dbReference>
<feature type="signal peptide" evidence="8">
    <location>
        <begin position="1"/>
        <end position="24"/>
    </location>
</feature>
<evidence type="ECO:0000256" key="4">
    <source>
        <dbReference type="ARBA" id="ARBA00022737"/>
    </source>
</evidence>
<dbReference type="GO" id="GO:0005201">
    <property type="term" value="F:extracellular matrix structural constituent"/>
    <property type="evidence" value="ECO:0007669"/>
    <property type="project" value="TreeGrafter"/>
</dbReference>
<dbReference type="SMART" id="SM00539">
    <property type="entry name" value="NIDO"/>
    <property type="match status" value="1"/>
</dbReference>
<dbReference type="GO" id="GO:0005886">
    <property type="term" value="C:plasma membrane"/>
    <property type="evidence" value="ECO:0007669"/>
    <property type="project" value="UniProtKB-SubCell"/>
</dbReference>
<dbReference type="InterPro" id="IPR001846">
    <property type="entry name" value="VWF_type-D"/>
</dbReference>
<dbReference type="InterPro" id="IPR014853">
    <property type="entry name" value="VWF/SSPO/ZAN-like_Cys-rich_dom"/>
</dbReference>
<dbReference type="SMART" id="SM00215">
    <property type="entry name" value="VWC_out"/>
    <property type="match status" value="2"/>
</dbReference>
<dbReference type="Gene3D" id="2.10.25.10">
    <property type="entry name" value="Laminin"/>
    <property type="match status" value="3"/>
</dbReference>
<evidence type="ECO:0000313" key="12">
    <source>
        <dbReference type="Proteomes" id="UP000472266"/>
    </source>
</evidence>
<keyword evidence="6" id="KW-1015">Disulfide bond</keyword>
<evidence type="ECO:0000259" key="9">
    <source>
        <dbReference type="PROSITE" id="PS51220"/>
    </source>
</evidence>
<dbReference type="GeneTree" id="ENSGT00950000183155"/>
<dbReference type="SMART" id="SM00832">
    <property type="entry name" value="C8"/>
    <property type="match status" value="3"/>
</dbReference>
<evidence type="ECO:0008006" key="13">
    <source>
        <dbReference type="Google" id="ProtNLM"/>
    </source>
</evidence>
<dbReference type="InParanoid" id="A0A672TKN1"/>
<dbReference type="InterPro" id="IPR001007">
    <property type="entry name" value="VWF_dom"/>
</dbReference>
<dbReference type="InterPro" id="IPR002919">
    <property type="entry name" value="TIL_dom"/>
</dbReference>
<evidence type="ECO:0000256" key="8">
    <source>
        <dbReference type="SAM" id="SignalP"/>
    </source>
</evidence>
<organism evidence="11 12">
    <name type="scientific">Strigops habroptila</name>
    <name type="common">Kakapo</name>
    <dbReference type="NCBI Taxonomy" id="2489341"/>
    <lineage>
        <taxon>Eukaryota</taxon>
        <taxon>Metazoa</taxon>
        <taxon>Chordata</taxon>
        <taxon>Craniata</taxon>
        <taxon>Vertebrata</taxon>
        <taxon>Euteleostomi</taxon>
        <taxon>Archelosauria</taxon>
        <taxon>Archosauria</taxon>
        <taxon>Dinosauria</taxon>
        <taxon>Saurischia</taxon>
        <taxon>Theropoda</taxon>
        <taxon>Coelurosauria</taxon>
        <taxon>Aves</taxon>
        <taxon>Neognathae</taxon>
        <taxon>Neoaves</taxon>
        <taxon>Telluraves</taxon>
        <taxon>Australaves</taxon>
        <taxon>Psittaciformes</taxon>
        <taxon>Psittacidae</taxon>
        <taxon>Strigops</taxon>
    </lineage>
</organism>
<proteinExistence type="predicted"/>
<feature type="domain" description="VWFD" evidence="10">
    <location>
        <begin position="307"/>
        <end position="483"/>
    </location>
</feature>
<feature type="chain" id="PRO_5025615901" description="Tectorin alpha" evidence="8">
    <location>
        <begin position="25"/>
        <end position="1799"/>
    </location>
</feature>
<evidence type="ECO:0000256" key="5">
    <source>
        <dbReference type="ARBA" id="ARBA00023136"/>
    </source>
</evidence>
<feature type="domain" description="VWFD" evidence="10">
    <location>
        <begin position="1405"/>
        <end position="1579"/>
    </location>
</feature>
<evidence type="ECO:0000256" key="3">
    <source>
        <dbReference type="ARBA" id="ARBA00022729"/>
    </source>
</evidence>
<keyword evidence="3 8" id="KW-0732">Signal</keyword>
<evidence type="ECO:0000256" key="2">
    <source>
        <dbReference type="ARBA" id="ARBA00022475"/>
    </source>
</evidence>
<name>A0A672TKN1_STRHB</name>
<reference evidence="11" key="1">
    <citation type="submission" date="2025-08" db="UniProtKB">
        <authorList>
            <consortium name="Ensembl"/>
        </authorList>
    </citation>
    <scope>IDENTIFICATION</scope>
</reference>
<dbReference type="Pfam" id="PF12714">
    <property type="entry name" value="TILa"/>
    <property type="match status" value="3"/>
</dbReference>
<dbReference type="PROSITE" id="PS51220">
    <property type="entry name" value="NIDO"/>
    <property type="match status" value="1"/>
</dbReference>
<comment type="subcellular location">
    <subcellularLocation>
        <location evidence="1">Cell membrane</location>
    </subcellularLocation>
</comment>
<dbReference type="GO" id="GO:0007160">
    <property type="term" value="P:cell-matrix adhesion"/>
    <property type="evidence" value="ECO:0007669"/>
    <property type="project" value="InterPro"/>
</dbReference>
<reference evidence="11" key="2">
    <citation type="submission" date="2025-09" db="UniProtKB">
        <authorList>
            <consortium name="Ensembl"/>
        </authorList>
    </citation>
    <scope>IDENTIFICATION</scope>
</reference>
<dbReference type="Ensembl" id="ENSSHBT00005001504.1">
    <property type="protein sequence ID" value="ENSSHBP00005001250.1"/>
    <property type="gene ID" value="ENSSHBG00005001131.1"/>
</dbReference>
<dbReference type="InterPro" id="IPR003886">
    <property type="entry name" value="NIDO_dom"/>
</dbReference>
<dbReference type="InterPro" id="IPR025615">
    <property type="entry name" value="TILa_dom"/>
</dbReference>
<sequence>HLLPWNIKCWSSFSFFLWLQLNLCVPPASLLYPYGLDQQDHKNPKLDDGTSKKVTLTIPFTFYGQEHQTLYVNNNGVISFDTRVNQYTPDPFPLADGRRFVAPYWADVDNVLGGDVFYRQTTDPALLALITKDINQYFPTIPYTATWALVATWDHVAYYGSTTNKGNTFQATLTTDTKMSFIILNYWDIQWTTGAASDGDPETGFGGTPAHAGFNSGDDTNFYNIPGSQTEAIINITKTSNVNVPGRWVFQVDDFKVTGVPTEVGRTSRNIWFQAHDMDPCRLLKCRMKETCKLEKGVATCVHDYMGTCMGSQALQYHTFDGMTMDIRGGCTYTIAKYCGNDPTLMPFVVEEKKSEGNIKEWLTKVYVYGSNISIHIGEGGKIQVNNKPINVPATLEDGKIQISQNEGRTILQTAFGLQVTYDEDWSIMVAVPSSYFGATCGLCGNFNEDTEDEMTLPDGTQAANMEDWAESWRDASCQDDCEGQEMLQDTCGEFLLGSPSIDFLEGHPQGVSLGLGLTCRHHPSQHPQRCPSKCSVHALFEVFFSTLTPTAQKCPENSHFEACGTACPATCTHPRGPTSCSEPCTPRCHCNEGFVLHNHTCIPVETCTCVHNGRSYKAQEEFWDDGTCQSWCRCDGGQVTCRKRGCKAHEKCVVVNGVPRCQAMKHLTCIGTGDPHYTTFDGLRYDFQGTCIYQFAALCTQRDPKLVPFTVKQPDLVEGARVLRWSSRPLPTQTYATTRISSRLHEFGSTTNLLQPPPQVNGAFVELPFTKKDQFELYHSGVHGFARTAFGLRVSFDWYSYARVLLPEVYAGAVCGLCGNANGDPNDDFVTRDGQRATDEVHLANSWKVGDVPGCSSGCEGNCPKCNQEEKEPYRGDGYCGIITKVEGPFRACHGVVNPTAFLEDCAFDACHYKGHRDTLCKAIAAYVTECQSHGVNMEPWRTPTFCPSCPRHSHYELCGTSCPATCRGISNACGSTPCTEGCFCDQGFVLSGDECVPEAECGCEHQDLYYKKGEVFFSSCRERCRCEANGVVECQEVFCGAHEECRVEDGVLGCYPTSYGRLVVSGDPHYVTFDGRAFDLLGSCTYILVQICKPEKWLTDFSVLLEHDVGHRGNVALMKKVVTSIHERYTLPLVTKDKKLRVGQEGNNIVLQTMAGIRLLYNVATYLLVTIPDAYKGHVCGLGGNYNGDPSDDFQLPGGSLAQSTEDFVTSWKVHAEDGTCTDGCTTTVCPICDATNVTPYVGSGSCGIIQDPMGPFSSCHPKVSPVEYFNHCLHDVCAADGAPEVLCHSIQAYAAACQAATAEVKAWRTSTFCPLSCPPHSHYELCTRTCDFTCSSLSMAAPCTWTCFEGCQCDDGYLFDGDTCVSLEQCGCLHQGRYFKVRLTIISNNCTTRCTCHPSQGLVCEDIRCPHDQVCSTRDGAQLCVKQQGQCHLTPGASLSTFDGTKGMLLTSGTYKVAALCDQPLFHPNPPFSLLQVNGLSTHLPTNVSKAISLSTTNGNVTISHTSGMDVLFSPKGAVTITVGATMVNRLCAPCGNFNGDPKDDLKLPDGRVVRSIAEVVDEDKWKVGSAQRECREVEVCGKKEDEEEEECGVMVRKEGPFRLCHGLVHPATYYRDCVADRCHRGGTCRVLAAYAAACRDAGIKALEWRGKDLCPPNCPMGSHYSACVPGCVSPTEARSTPGCSVGPKPPPSAATGTCRAVGPHHYVTFDGAAVAVGDNCSYVVARSCGHQKVQPSFDVTVSDPARGDGGRRVMVTVEKRRWVMRGGKSPEVEVRWGLGGDGGTRWEMMGGGGGG</sequence>
<accession>A0A672TKN1</accession>
<keyword evidence="12" id="KW-1185">Reference proteome</keyword>
<dbReference type="FunFam" id="2.10.25.10:FF:000055">
    <property type="entry name" value="alpha-tectorin isoform X1"/>
    <property type="match status" value="3"/>
</dbReference>
<dbReference type="Pfam" id="PF06119">
    <property type="entry name" value="NIDO"/>
    <property type="match status" value="1"/>
</dbReference>
<evidence type="ECO:0000256" key="7">
    <source>
        <dbReference type="ARBA" id="ARBA00023180"/>
    </source>
</evidence>
<dbReference type="PANTHER" id="PTHR46160:SF3">
    <property type="entry name" value="ALPHA-TECTORIN"/>
    <property type="match status" value="1"/>
</dbReference>
<dbReference type="Proteomes" id="UP000472266">
    <property type="component" value="Unplaced"/>
</dbReference>
<keyword evidence="5" id="KW-0472">Membrane</keyword>
<dbReference type="CDD" id="cd19941">
    <property type="entry name" value="TIL"/>
    <property type="match status" value="3"/>
</dbReference>
<dbReference type="InterPro" id="IPR036084">
    <property type="entry name" value="Ser_inhib-like_sf"/>
</dbReference>
<dbReference type="OMA" id="DTRVNQY"/>
<evidence type="ECO:0000256" key="1">
    <source>
        <dbReference type="ARBA" id="ARBA00004236"/>
    </source>
</evidence>
<feature type="domain" description="VWFD" evidence="10">
    <location>
        <begin position="1700"/>
        <end position="1799"/>
    </location>
</feature>
<feature type="domain" description="VWFD" evidence="10">
    <location>
        <begin position="1062"/>
        <end position="1224"/>
    </location>
</feature>